<accession>A0A072P8K4</accession>
<evidence type="ECO:0000313" key="8">
    <source>
        <dbReference type="Proteomes" id="UP000027920"/>
    </source>
</evidence>
<evidence type="ECO:0000256" key="4">
    <source>
        <dbReference type="ARBA" id="ARBA00023136"/>
    </source>
</evidence>
<evidence type="ECO:0000259" key="6">
    <source>
        <dbReference type="Pfam" id="PF13813"/>
    </source>
</evidence>
<dbReference type="GO" id="GO:0016020">
    <property type="term" value="C:membrane"/>
    <property type="evidence" value="ECO:0007669"/>
    <property type="project" value="UniProtKB-SubCell"/>
</dbReference>
<protein>
    <recommendedName>
        <fullName evidence="6">Wax synthase domain-containing protein</fullName>
    </recommendedName>
</protein>
<proteinExistence type="predicted"/>
<feature type="transmembrane region" description="Helical" evidence="5">
    <location>
        <begin position="139"/>
        <end position="157"/>
    </location>
</feature>
<comment type="subcellular location">
    <subcellularLocation>
        <location evidence="1">Membrane</location>
        <topology evidence="1">Multi-pass membrane protein</topology>
    </subcellularLocation>
</comment>
<dbReference type="RefSeq" id="XP_013259019.1">
    <property type="nucleotide sequence ID" value="XM_013403565.1"/>
</dbReference>
<dbReference type="InterPro" id="IPR032805">
    <property type="entry name" value="Wax_synthase_dom"/>
</dbReference>
<sequence>MGMGYYLLAATAVGVGVSRPQSWPPMYGSFIKKGYTMRNIWGTCWHQFLRRYFETYNSVLLRALRVRKGTMVSRYLQLYNGFLISALIHHIGSLNIAYTPSVKYQFVFFMSQPIAITIEDFAIYLGKKAGVKESWKTRALGYTWVGAVLSFTLRYAAKFFFDMNLGAVRNPIVAKFGIMDRVFG</sequence>
<evidence type="ECO:0000256" key="1">
    <source>
        <dbReference type="ARBA" id="ARBA00004141"/>
    </source>
</evidence>
<organism evidence="7 8">
    <name type="scientific">Exophiala aquamarina CBS 119918</name>
    <dbReference type="NCBI Taxonomy" id="1182545"/>
    <lineage>
        <taxon>Eukaryota</taxon>
        <taxon>Fungi</taxon>
        <taxon>Dikarya</taxon>
        <taxon>Ascomycota</taxon>
        <taxon>Pezizomycotina</taxon>
        <taxon>Eurotiomycetes</taxon>
        <taxon>Chaetothyriomycetidae</taxon>
        <taxon>Chaetothyriales</taxon>
        <taxon>Herpotrichiellaceae</taxon>
        <taxon>Exophiala</taxon>
    </lineage>
</organism>
<gene>
    <name evidence="7" type="ORF">A1O9_08010</name>
</gene>
<evidence type="ECO:0000256" key="2">
    <source>
        <dbReference type="ARBA" id="ARBA00022692"/>
    </source>
</evidence>
<feature type="transmembrane region" description="Helical" evidence="5">
    <location>
        <begin position="78"/>
        <end position="98"/>
    </location>
</feature>
<dbReference type="OrthoDB" id="1077582at2759"/>
<keyword evidence="2 5" id="KW-0812">Transmembrane</keyword>
<dbReference type="Pfam" id="PF13813">
    <property type="entry name" value="MBOAT_2"/>
    <property type="match status" value="1"/>
</dbReference>
<dbReference type="Proteomes" id="UP000027920">
    <property type="component" value="Unassembled WGS sequence"/>
</dbReference>
<reference evidence="7 8" key="1">
    <citation type="submission" date="2013-03" db="EMBL/GenBank/DDBJ databases">
        <title>The Genome Sequence of Exophiala aquamarina CBS 119918.</title>
        <authorList>
            <consortium name="The Broad Institute Genomics Platform"/>
            <person name="Cuomo C."/>
            <person name="de Hoog S."/>
            <person name="Gorbushina A."/>
            <person name="Walker B."/>
            <person name="Young S.K."/>
            <person name="Zeng Q."/>
            <person name="Gargeya S."/>
            <person name="Fitzgerald M."/>
            <person name="Haas B."/>
            <person name="Abouelleil A."/>
            <person name="Allen A.W."/>
            <person name="Alvarado L."/>
            <person name="Arachchi H.M."/>
            <person name="Berlin A.M."/>
            <person name="Chapman S.B."/>
            <person name="Gainer-Dewar J."/>
            <person name="Goldberg J."/>
            <person name="Griggs A."/>
            <person name="Gujja S."/>
            <person name="Hansen M."/>
            <person name="Howarth C."/>
            <person name="Imamovic A."/>
            <person name="Ireland A."/>
            <person name="Larimer J."/>
            <person name="McCowan C."/>
            <person name="Murphy C."/>
            <person name="Pearson M."/>
            <person name="Poon T.W."/>
            <person name="Priest M."/>
            <person name="Roberts A."/>
            <person name="Saif S."/>
            <person name="Shea T."/>
            <person name="Sisk P."/>
            <person name="Sykes S."/>
            <person name="Wortman J."/>
            <person name="Nusbaum C."/>
            <person name="Birren B."/>
        </authorList>
    </citation>
    <scope>NUCLEOTIDE SEQUENCE [LARGE SCALE GENOMIC DNA]</scope>
    <source>
        <strain evidence="7 8">CBS 119918</strain>
    </source>
</reference>
<evidence type="ECO:0000256" key="5">
    <source>
        <dbReference type="SAM" id="Phobius"/>
    </source>
</evidence>
<dbReference type="VEuPathDB" id="FungiDB:A1O9_08010"/>
<dbReference type="EMBL" id="AMGV01000006">
    <property type="protein sequence ID" value="KEF56429.1"/>
    <property type="molecule type" value="Genomic_DNA"/>
</dbReference>
<keyword evidence="4 5" id="KW-0472">Membrane</keyword>
<dbReference type="AlphaFoldDB" id="A0A072P8K4"/>
<feature type="transmembrane region" description="Helical" evidence="5">
    <location>
        <begin position="104"/>
        <end position="127"/>
    </location>
</feature>
<keyword evidence="8" id="KW-1185">Reference proteome</keyword>
<evidence type="ECO:0000313" key="7">
    <source>
        <dbReference type="EMBL" id="KEF56429.1"/>
    </source>
</evidence>
<feature type="domain" description="Wax synthase" evidence="6">
    <location>
        <begin position="23"/>
        <end position="110"/>
    </location>
</feature>
<name>A0A072P8K4_9EURO</name>
<dbReference type="HOGENOM" id="CLU_032731_2_0_1"/>
<comment type="caution">
    <text evidence="7">The sequence shown here is derived from an EMBL/GenBank/DDBJ whole genome shotgun (WGS) entry which is preliminary data.</text>
</comment>
<keyword evidence="3 5" id="KW-1133">Transmembrane helix</keyword>
<evidence type="ECO:0000256" key="3">
    <source>
        <dbReference type="ARBA" id="ARBA00022989"/>
    </source>
</evidence>
<dbReference type="GeneID" id="25282923"/>